<reference evidence="2 3" key="1">
    <citation type="submission" date="2018-09" db="EMBL/GenBank/DDBJ databases">
        <title>YIM 75000 draft genome.</title>
        <authorList>
            <person name="Tang S."/>
            <person name="Feng Y."/>
        </authorList>
    </citation>
    <scope>NUCLEOTIDE SEQUENCE [LARGE SCALE GENOMIC DNA]</scope>
    <source>
        <strain evidence="2 3">YIM 75000</strain>
    </source>
</reference>
<name>A0A3A3Z1M1_9ACTN</name>
<keyword evidence="3" id="KW-1185">Reference proteome</keyword>
<proteinExistence type="predicted"/>
<dbReference type="InterPro" id="IPR016181">
    <property type="entry name" value="Acyl_CoA_acyltransferase"/>
</dbReference>
<evidence type="ECO:0000313" key="2">
    <source>
        <dbReference type="EMBL" id="RJK96502.1"/>
    </source>
</evidence>
<evidence type="ECO:0000259" key="1">
    <source>
        <dbReference type="PROSITE" id="PS51186"/>
    </source>
</evidence>
<dbReference type="OrthoDB" id="5241264at2"/>
<dbReference type="AlphaFoldDB" id="A0A3A3Z1M1"/>
<feature type="domain" description="N-acetyltransferase" evidence="1">
    <location>
        <begin position="139"/>
        <end position="280"/>
    </location>
</feature>
<dbReference type="InterPro" id="IPR000182">
    <property type="entry name" value="GNAT_dom"/>
</dbReference>
<dbReference type="GO" id="GO:0016747">
    <property type="term" value="F:acyltransferase activity, transferring groups other than amino-acyl groups"/>
    <property type="evidence" value="ECO:0007669"/>
    <property type="project" value="InterPro"/>
</dbReference>
<comment type="caution">
    <text evidence="2">The sequence shown here is derived from an EMBL/GenBank/DDBJ whole genome shotgun (WGS) entry which is preliminary data.</text>
</comment>
<accession>A0A3A3Z1M1</accession>
<dbReference type="SUPFAM" id="SSF55729">
    <property type="entry name" value="Acyl-CoA N-acyltransferases (Nat)"/>
    <property type="match status" value="1"/>
</dbReference>
<sequence length="280" mass="29900">MLRTSSLRLCGADDLDAVLALLDEDPVVNAFLAARVRASGLEPWRLGGQVWGHVVDGRLDAVCYAGANLIPVRAGREAVAAFAERARRQGRRCSSLVGPAAQVLPLWELLEPHWGPAREVRPDQPLCVLEGPPTAPPDPLVRVVEPHETDLLVPACVAMYTEEVGVSPVGHDGGALYRARVEELVRAGRCFARIEDGRVLFKAEVGAVTPQACQVQGVWVDPSVRGRGLSVGGMAAVAELARTRLAPVVSLYVNSFNAPARAAYARVGFTQVGTFASVLF</sequence>
<dbReference type="EMBL" id="QZEZ01000003">
    <property type="protein sequence ID" value="RJK96502.1"/>
    <property type="molecule type" value="Genomic_DNA"/>
</dbReference>
<dbReference type="Gene3D" id="3.40.630.30">
    <property type="match status" value="1"/>
</dbReference>
<dbReference type="Pfam" id="PF13312">
    <property type="entry name" value="DUF4081"/>
    <property type="match status" value="1"/>
</dbReference>
<evidence type="ECO:0000313" key="3">
    <source>
        <dbReference type="Proteomes" id="UP000265614"/>
    </source>
</evidence>
<organism evidence="2 3">
    <name type="scientific">Vallicoccus soli</name>
    <dbReference type="NCBI Taxonomy" id="2339232"/>
    <lineage>
        <taxon>Bacteria</taxon>
        <taxon>Bacillati</taxon>
        <taxon>Actinomycetota</taxon>
        <taxon>Actinomycetes</taxon>
        <taxon>Motilibacterales</taxon>
        <taxon>Vallicoccaceae</taxon>
        <taxon>Vallicoccus</taxon>
    </lineage>
</organism>
<dbReference type="InterPro" id="IPR025289">
    <property type="entry name" value="DUF4081"/>
</dbReference>
<dbReference type="RefSeq" id="WP_119950259.1">
    <property type="nucleotide sequence ID" value="NZ_QZEZ01000003.1"/>
</dbReference>
<dbReference type="PIRSF" id="PIRSF021603">
    <property type="entry name" value="UCP21603_acetyltransf"/>
    <property type="match status" value="1"/>
</dbReference>
<dbReference type="Proteomes" id="UP000265614">
    <property type="component" value="Unassembled WGS sequence"/>
</dbReference>
<keyword evidence="2" id="KW-0808">Transferase</keyword>
<protein>
    <submittedName>
        <fullName evidence="2">GNAT family N-acetyltransferase</fullName>
    </submittedName>
</protein>
<gene>
    <name evidence="2" type="ORF">D5H78_09860</name>
</gene>
<dbReference type="InterPro" id="IPR016794">
    <property type="entry name" value="UCP21603_acetyltransf"/>
</dbReference>
<dbReference type="PROSITE" id="PS51186">
    <property type="entry name" value="GNAT"/>
    <property type="match status" value="1"/>
</dbReference>
<dbReference type="Pfam" id="PF00583">
    <property type="entry name" value="Acetyltransf_1"/>
    <property type="match status" value="1"/>
</dbReference>